<feature type="short sequence motif" description="DGA/G" evidence="4">
    <location>
        <begin position="229"/>
        <end position="231"/>
    </location>
</feature>
<dbReference type="PANTHER" id="PTHR14226">
    <property type="entry name" value="NEUROPATHY TARGET ESTERASE/SWISS CHEESE D.MELANOGASTER"/>
    <property type="match status" value="1"/>
</dbReference>
<evidence type="ECO:0000313" key="6">
    <source>
        <dbReference type="EMBL" id="PEH88578.1"/>
    </source>
</evidence>
<evidence type="ECO:0000256" key="3">
    <source>
        <dbReference type="ARBA" id="ARBA00023098"/>
    </source>
</evidence>
<protein>
    <submittedName>
        <fullName evidence="6">Patatin</fullName>
    </submittedName>
</protein>
<evidence type="ECO:0000313" key="7">
    <source>
        <dbReference type="Proteomes" id="UP000220246"/>
    </source>
</evidence>
<dbReference type="GO" id="GO:0016787">
    <property type="term" value="F:hydrolase activity"/>
    <property type="evidence" value="ECO:0007669"/>
    <property type="project" value="UniProtKB-UniRule"/>
</dbReference>
<dbReference type="InterPro" id="IPR050301">
    <property type="entry name" value="NTE"/>
</dbReference>
<evidence type="ECO:0000256" key="1">
    <source>
        <dbReference type="ARBA" id="ARBA00022801"/>
    </source>
</evidence>
<evidence type="ECO:0000259" key="5">
    <source>
        <dbReference type="PROSITE" id="PS51635"/>
    </source>
</evidence>
<evidence type="ECO:0000256" key="4">
    <source>
        <dbReference type="PROSITE-ProRule" id="PRU01161"/>
    </source>
</evidence>
<comment type="caution">
    <text evidence="4">Lacks conserved residue(s) required for the propagation of feature annotation.</text>
</comment>
<dbReference type="STRING" id="1219032.GCA_001515545_02970"/>
<name>A0A2A7UTH7_COMTR</name>
<keyword evidence="7" id="KW-1185">Reference proteome</keyword>
<keyword evidence="1 4" id="KW-0378">Hydrolase</keyword>
<proteinExistence type="predicted"/>
<sequence length="423" mass="46483">MPAIPPSPKYALPTTALLLSGGGARAAYQVGVLEAISDLRRACYAHHTPNPFGVLAGTSAGSINATALACGADHFDLAVQRLASHWRALDVGSVYRADHPSLLRTGMHWLGMLALGWAMPSRRRMRPRSLLDNSPLRQRLQQLLPMHRIPSLLDHGYLHALAVTASSYTTGEHVTFFDTRVELEPWKRSQRSSRRTTLTHEHLLASSAIPFVFPASPLPHHAPQEYFGDGAMRHTAPLSPVIHLGAQRVLVVGAGRMWEQPSMAPLPPANYPSLAQMAGHALSSIFLDTLPLDVERALRINQTLSLIPPAERARSNLRPLELLVINPSDRLDRLAAAHLPALPQGMRNLLRVLGVDSQHPEAQSTALASYLMFTPPYIHALMTLGRADTLAKREDVVRFFGWHDRGVAVPLHHNLARHRGLPL</sequence>
<dbReference type="OrthoDB" id="9798773at2"/>
<feature type="domain" description="PNPLA" evidence="5">
    <location>
        <begin position="17"/>
        <end position="242"/>
    </location>
</feature>
<evidence type="ECO:0000256" key="2">
    <source>
        <dbReference type="ARBA" id="ARBA00022963"/>
    </source>
</evidence>
<dbReference type="Proteomes" id="UP000220246">
    <property type="component" value="Unassembled WGS sequence"/>
</dbReference>
<feature type="active site" description="Proton acceptor" evidence="4">
    <location>
        <position position="229"/>
    </location>
</feature>
<dbReference type="Gene3D" id="3.40.1090.10">
    <property type="entry name" value="Cytosolic phospholipase A2 catalytic domain"/>
    <property type="match status" value="1"/>
</dbReference>
<dbReference type="SUPFAM" id="SSF52151">
    <property type="entry name" value="FabD/lysophospholipase-like"/>
    <property type="match status" value="1"/>
</dbReference>
<feature type="short sequence motif" description="GXSXG" evidence="4">
    <location>
        <begin position="57"/>
        <end position="61"/>
    </location>
</feature>
<dbReference type="GO" id="GO:0016042">
    <property type="term" value="P:lipid catabolic process"/>
    <property type="evidence" value="ECO:0007669"/>
    <property type="project" value="UniProtKB-UniRule"/>
</dbReference>
<dbReference type="PANTHER" id="PTHR14226:SF57">
    <property type="entry name" value="BLR7027 PROTEIN"/>
    <property type="match status" value="1"/>
</dbReference>
<keyword evidence="3 4" id="KW-0443">Lipid metabolism</keyword>
<organism evidence="6 7">
    <name type="scientific">Comamonas terrigena</name>
    <dbReference type="NCBI Taxonomy" id="32013"/>
    <lineage>
        <taxon>Bacteria</taxon>
        <taxon>Pseudomonadati</taxon>
        <taxon>Pseudomonadota</taxon>
        <taxon>Betaproteobacteria</taxon>
        <taxon>Burkholderiales</taxon>
        <taxon>Comamonadaceae</taxon>
        <taxon>Comamonas</taxon>
    </lineage>
</organism>
<feature type="active site" description="Nucleophile" evidence="4">
    <location>
        <position position="59"/>
    </location>
</feature>
<comment type="caution">
    <text evidence="6">The sequence shown here is derived from an EMBL/GenBank/DDBJ whole genome shotgun (WGS) entry which is preliminary data.</text>
</comment>
<dbReference type="EMBL" id="PDEA01000001">
    <property type="protein sequence ID" value="PEH88578.1"/>
    <property type="molecule type" value="Genomic_DNA"/>
</dbReference>
<dbReference type="AlphaFoldDB" id="A0A2A7UTH7"/>
<dbReference type="InterPro" id="IPR002641">
    <property type="entry name" value="PNPLA_dom"/>
</dbReference>
<reference evidence="7" key="1">
    <citation type="submission" date="2017-09" db="EMBL/GenBank/DDBJ databases">
        <title>FDA dAtabase for Regulatory Grade micrObial Sequences (FDA-ARGOS): Supporting development and validation of Infectious Disease Dx tests.</title>
        <authorList>
            <person name="Minogue T."/>
            <person name="Wolcott M."/>
            <person name="Wasieloski L."/>
            <person name="Aguilar W."/>
            <person name="Moore D."/>
            <person name="Tallon L."/>
            <person name="Sadzewicz L."/>
            <person name="Ott S."/>
            <person name="Zhao X."/>
            <person name="Nagaraj S."/>
            <person name="Vavikolanu K."/>
            <person name="Aluvathingal J."/>
            <person name="Nadendla S."/>
            <person name="Sichtig H."/>
        </authorList>
    </citation>
    <scope>NUCLEOTIDE SEQUENCE [LARGE SCALE GENOMIC DNA]</scope>
    <source>
        <strain evidence="7">FDAARGOS_394</strain>
    </source>
</reference>
<gene>
    <name evidence="6" type="ORF">CRM82_08150</name>
</gene>
<dbReference type="PROSITE" id="PS51635">
    <property type="entry name" value="PNPLA"/>
    <property type="match status" value="1"/>
</dbReference>
<keyword evidence="2 4" id="KW-0442">Lipid degradation</keyword>
<dbReference type="InterPro" id="IPR016035">
    <property type="entry name" value="Acyl_Trfase/lysoPLipase"/>
</dbReference>
<dbReference type="GeneID" id="80800570"/>
<accession>A0A2A7UTH7</accession>
<dbReference type="RefSeq" id="WP_066539544.1">
    <property type="nucleotide sequence ID" value="NZ_PDEA01000001.1"/>
</dbReference>
<dbReference type="Pfam" id="PF01734">
    <property type="entry name" value="Patatin"/>
    <property type="match status" value="1"/>
</dbReference>